<evidence type="ECO:0000256" key="2">
    <source>
        <dbReference type="PROSITE-ProRule" id="PRU00335"/>
    </source>
</evidence>
<evidence type="ECO:0000313" key="4">
    <source>
        <dbReference type="EMBL" id="MBB2903218.1"/>
    </source>
</evidence>
<dbReference type="PANTHER" id="PTHR30328">
    <property type="entry name" value="TRANSCRIPTIONAL REPRESSOR"/>
    <property type="match status" value="1"/>
</dbReference>
<protein>
    <submittedName>
        <fullName evidence="4">AcrR family transcriptional regulator</fullName>
    </submittedName>
</protein>
<evidence type="ECO:0000313" key="5">
    <source>
        <dbReference type="Proteomes" id="UP000533269"/>
    </source>
</evidence>
<dbReference type="SUPFAM" id="SSF48498">
    <property type="entry name" value="Tetracyclin repressor-like, C-terminal domain"/>
    <property type="match status" value="1"/>
</dbReference>
<accession>A0A7W4TQG0</accession>
<proteinExistence type="predicted"/>
<dbReference type="PANTHER" id="PTHR30328:SF54">
    <property type="entry name" value="HTH-TYPE TRANSCRIPTIONAL REPRESSOR SCO4008"/>
    <property type="match status" value="1"/>
</dbReference>
<dbReference type="GO" id="GO:0003677">
    <property type="term" value="F:DNA binding"/>
    <property type="evidence" value="ECO:0007669"/>
    <property type="project" value="UniProtKB-UniRule"/>
</dbReference>
<dbReference type="InterPro" id="IPR036271">
    <property type="entry name" value="Tet_transcr_reg_TetR-rel_C_sf"/>
</dbReference>
<dbReference type="InterPro" id="IPR001647">
    <property type="entry name" value="HTH_TetR"/>
</dbReference>
<dbReference type="InterPro" id="IPR041467">
    <property type="entry name" value="Sco4008_C"/>
</dbReference>
<feature type="domain" description="HTH tetR-type" evidence="3">
    <location>
        <begin position="6"/>
        <end position="66"/>
    </location>
</feature>
<dbReference type="InterPro" id="IPR009057">
    <property type="entry name" value="Homeodomain-like_sf"/>
</dbReference>
<evidence type="ECO:0000256" key="1">
    <source>
        <dbReference type="ARBA" id="ARBA00023125"/>
    </source>
</evidence>
<reference evidence="4 5" key="1">
    <citation type="submission" date="2020-08" db="EMBL/GenBank/DDBJ databases">
        <title>The Agave Microbiome: Exploring the role of microbial communities in plant adaptations to desert environments.</title>
        <authorList>
            <person name="Partida-Martinez L.P."/>
        </authorList>
    </citation>
    <scope>NUCLEOTIDE SEQUENCE [LARGE SCALE GENOMIC DNA]</scope>
    <source>
        <strain evidence="4 5">AS2.23</strain>
    </source>
</reference>
<gene>
    <name evidence="4" type="ORF">FHR75_004060</name>
</gene>
<dbReference type="Gene3D" id="1.10.357.10">
    <property type="entry name" value="Tetracycline Repressor, domain 2"/>
    <property type="match status" value="1"/>
</dbReference>
<dbReference type="PRINTS" id="PR00455">
    <property type="entry name" value="HTHTETR"/>
</dbReference>
<dbReference type="RefSeq" id="WP_183392848.1">
    <property type="nucleotide sequence ID" value="NZ_JACHVY010000006.1"/>
</dbReference>
<dbReference type="GO" id="GO:0006355">
    <property type="term" value="P:regulation of DNA-templated transcription"/>
    <property type="evidence" value="ECO:0007669"/>
    <property type="project" value="UniProtKB-ARBA"/>
</dbReference>
<comment type="caution">
    <text evidence="4">The sequence shown here is derived from an EMBL/GenBank/DDBJ whole genome shotgun (WGS) entry which is preliminary data.</text>
</comment>
<name>A0A7W4TQG0_KINRA</name>
<feature type="DNA-binding region" description="H-T-H motif" evidence="2">
    <location>
        <begin position="29"/>
        <end position="48"/>
    </location>
</feature>
<dbReference type="PROSITE" id="PS50977">
    <property type="entry name" value="HTH_TETR_2"/>
    <property type="match status" value="1"/>
</dbReference>
<dbReference type="Proteomes" id="UP000533269">
    <property type="component" value="Unassembled WGS sequence"/>
</dbReference>
<sequence length="193" mass="20781">MTGNAEATKARLLQAATEEFSARGLAGARVDRIAAAAGSNKAQIYHYFGSKDALFAAVFDGLVVQTTSAVPMDADDLPGYAGRLFDSYVQHPEVQRIAAWHRLEQSGVDGASGASRLRSIEDSNRAKVAAIAAAQADGRLPDRWQPEELLGLVLQIAALWHSSVPEFDDLLAGHAHEHRRTVIVDAVRRLLAD</sequence>
<dbReference type="InterPro" id="IPR050109">
    <property type="entry name" value="HTH-type_TetR-like_transc_reg"/>
</dbReference>
<dbReference type="Pfam" id="PF17926">
    <property type="entry name" value="TetR_C_21"/>
    <property type="match status" value="1"/>
</dbReference>
<dbReference type="SUPFAM" id="SSF46689">
    <property type="entry name" value="Homeodomain-like"/>
    <property type="match status" value="1"/>
</dbReference>
<dbReference type="Pfam" id="PF00440">
    <property type="entry name" value="TetR_N"/>
    <property type="match status" value="1"/>
</dbReference>
<evidence type="ECO:0000259" key="3">
    <source>
        <dbReference type="PROSITE" id="PS50977"/>
    </source>
</evidence>
<dbReference type="AlphaFoldDB" id="A0A7W4TQG0"/>
<organism evidence="4 5">
    <name type="scientific">Kineococcus radiotolerans</name>
    <dbReference type="NCBI Taxonomy" id="131568"/>
    <lineage>
        <taxon>Bacteria</taxon>
        <taxon>Bacillati</taxon>
        <taxon>Actinomycetota</taxon>
        <taxon>Actinomycetes</taxon>
        <taxon>Kineosporiales</taxon>
        <taxon>Kineosporiaceae</taxon>
        <taxon>Kineococcus</taxon>
    </lineage>
</organism>
<reference evidence="4 5" key="2">
    <citation type="submission" date="2020-08" db="EMBL/GenBank/DDBJ databases">
        <authorList>
            <person name="Partida-Martinez L."/>
            <person name="Huntemann M."/>
            <person name="Clum A."/>
            <person name="Wang J."/>
            <person name="Palaniappan K."/>
            <person name="Ritter S."/>
            <person name="Chen I.-M."/>
            <person name="Stamatis D."/>
            <person name="Reddy T."/>
            <person name="O'Malley R."/>
            <person name="Daum C."/>
            <person name="Shapiro N."/>
            <person name="Ivanova N."/>
            <person name="Kyrpides N."/>
            <person name="Woyke T."/>
        </authorList>
    </citation>
    <scope>NUCLEOTIDE SEQUENCE [LARGE SCALE GENOMIC DNA]</scope>
    <source>
        <strain evidence="4 5">AS2.23</strain>
    </source>
</reference>
<dbReference type="EMBL" id="JACHVY010000006">
    <property type="protein sequence ID" value="MBB2903218.1"/>
    <property type="molecule type" value="Genomic_DNA"/>
</dbReference>
<keyword evidence="1 2" id="KW-0238">DNA-binding</keyword>